<proteinExistence type="inferred from homology"/>
<dbReference type="InterPro" id="IPR006016">
    <property type="entry name" value="UspA"/>
</dbReference>
<dbReference type="PANTHER" id="PTHR46553:SF3">
    <property type="entry name" value="ADENINE NUCLEOTIDE ALPHA HYDROLASES-LIKE SUPERFAMILY PROTEIN"/>
    <property type="match status" value="1"/>
</dbReference>
<dbReference type="Proteomes" id="UP000092596">
    <property type="component" value="Chromosome"/>
</dbReference>
<sequence>MSANEGRIVVGVEDTEESDHAIRWAARNALALKKPLHLVHAFVWPLMGVDVDPVPGVSGSGLKVAAQRLLDEAVEIAYEVAPGCEVTTQIVDGRAVDVLIKQSETADALVVGSRGLGRFLSLIVGSTSSALLTRSKCSIVVVRGDIAADGPVAVFYDGGTAFDRALERAAEFAKIYGTGVRVIPSIVIPEEKWAGILEDAQAHLRKVSPEVDVEITEYGRQHTAKELIRRSEGTRLIVANARGKHEELERQPVVSNMAFLQYANTPVWLERQ</sequence>
<accession>A0A1B0ZIV2</accession>
<gene>
    <name evidence="3" type="ORF">DAD186_12870</name>
</gene>
<dbReference type="InterPro" id="IPR014729">
    <property type="entry name" value="Rossmann-like_a/b/a_fold"/>
</dbReference>
<dbReference type="PANTHER" id="PTHR46553">
    <property type="entry name" value="ADENINE NUCLEOTIDE ALPHA HYDROLASES-LIKE SUPERFAMILY PROTEIN"/>
    <property type="match status" value="1"/>
</dbReference>
<feature type="domain" description="UspA" evidence="2">
    <location>
        <begin position="7"/>
        <end position="143"/>
    </location>
</feature>
<organism evidence="3 4">
    <name type="scientific">Dermabacter vaginalis</name>
    <dbReference type="NCBI Taxonomy" id="1630135"/>
    <lineage>
        <taxon>Bacteria</taxon>
        <taxon>Bacillati</taxon>
        <taxon>Actinomycetota</taxon>
        <taxon>Actinomycetes</taxon>
        <taxon>Micrococcales</taxon>
        <taxon>Dermabacteraceae</taxon>
        <taxon>Dermabacter</taxon>
    </lineage>
</organism>
<dbReference type="STRING" id="1630135.DAD186_12870"/>
<evidence type="ECO:0000259" key="2">
    <source>
        <dbReference type="Pfam" id="PF00582"/>
    </source>
</evidence>
<dbReference type="InterPro" id="IPR006015">
    <property type="entry name" value="Universal_stress_UspA"/>
</dbReference>
<dbReference type="EMBL" id="CP012117">
    <property type="protein sequence ID" value="ANP27837.1"/>
    <property type="molecule type" value="Genomic_DNA"/>
</dbReference>
<dbReference type="KEGG" id="dva:DAD186_12870"/>
<protein>
    <recommendedName>
        <fullName evidence="2">UspA domain-containing protein</fullName>
    </recommendedName>
</protein>
<evidence type="ECO:0000256" key="1">
    <source>
        <dbReference type="ARBA" id="ARBA00008791"/>
    </source>
</evidence>
<dbReference type="RefSeq" id="WP_065247966.1">
    <property type="nucleotide sequence ID" value="NZ_CP012117.1"/>
</dbReference>
<dbReference type="Pfam" id="PF00582">
    <property type="entry name" value="Usp"/>
    <property type="match status" value="1"/>
</dbReference>
<name>A0A1B0ZIV2_9MICO</name>
<reference evidence="3 4" key="1">
    <citation type="submission" date="2015-06" db="EMBL/GenBank/DDBJ databases">
        <title>Investigation of pathophysiology for high-risk pregnancy and development of treatment modality based on it.</title>
        <authorList>
            <person name="Kim B.-C."/>
            <person name="Lim S."/>
        </authorList>
    </citation>
    <scope>NUCLEOTIDE SEQUENCE [LARGE SCALE GENOMIC DNA]</scope>
    <source>
        <strain evidence="3 4">AD1-86</strain>
    </source>
</reference>
<evidence type="ECO:0000313" key="4">
    <source>
        <dbReference type="Proteomes" id="UP000092596"/>
    </source>
</evidence>
<evidence type="ECO:0000313" key="3">
    <source>
        <dbReference type="EMBL" id="ANP27837.1"/>
    </source>
</evidence>
<dbReference type="SUPFAM" id="SSF52402">
    <property type="entry name" value="Adenine nucleotide alpha hydrolases-like"/>
    <property type="match status" value="2"/>
</dbReference>
<dbReference type="AlphaFoldDB" id="A0A1B0ZIV2"/>
<dbReference type="PRINTS" id="PR01438">
    <property type="entry name" value="UNVRSLSTRESS"/>
</dbReference>
<comment type="similarity">
    <text evidence="1">Belongs to the universal stress protein A family.</text>
</comment>
<dbReference type="Gene3D" id="3.40.50.620">
    <property type="entry name" value="HUPs"/>
    <property type="match status" value="2"/>
</dbReference>